<evidence type="ECO:0000313" key="12">
    <source>
        <dbReference type="EMBL" id="ABL97643.1"/>
    </source>
</evidence>
<dbReference type="NCBIfam" id="NF003592">
    <property type="entry name" value="PRK05254.1-5"/>
    <property type="match status" value="1"/>
</dbReference>
<evidence type="ECO:0000256" key="4">
    <source>
        <dbReference type="ARBA" id="ARBA00012030"/>
    </source>
</evidence>
<feature type="active site" description="Proton acceptor" evidence="8 9">
    <location>
        <position position="70"/>
    </location>
</feature>
<evidence type="ECO:0000256" key="3">
    <source>
        <dbReference type="ARBA" id="ARBA00008184"/>
    </source>
</evidence>
<dbReference type="PANTHER" id="PTHR11264">
    <property type="entry name" value="URACIL-DNA GLYCOSYLASE"/>
    <property type="match status" value="1"/>
</dbReference>
<evidence type="ECO:0000256" key="1">
    <source>
        <dbReference type="ARBA" id="ARBA00001400"/>
    </source>
</evidence>
<name>A4GHT2_9BACT</name>
<dbReference type="InterPro" id="IPR036895">
    <property type="entry name" value="Uracil-DNA_glycosylase-like_sf"/>
</dbReference>
<evidence type="ECO:0000256" key="10">
    <source>
        <dbReference type="RuleBase" id="RU003780"/>
    </source>
</evidence>
<dbReference type="GO" id="GO:0097510">
    <property type="term" value="P:base-excision repair, AP site formation via deaminated base removal"/>
    <property type="evidence" value="ECO:0007669"/>
    <property type="project" value="TreeGrafter"/>
</dbReference>
<dbReference type="InterPro" id="IPR002043">
    <property type="entry name" value="UDG_fam1"/>
</dbReference>
<dbReference type="EC" id="3.2.2.27" evidence="4 8"/>
<dbReference type="NCBIfam" id="TIGR00628">
    <property type="entry name" value="ung"/>
    <property type="match status" value="1"/>
</dbReference>
<reference evidence="12" key="1">
    <citation type="journal article" date="2007" name="Environ. Microbiol.">
        <title>Proteorhodopsin photosystem gene clusters exhibit co-evolutionary trends and shared ancestry among diverse marine microbial phyla.</title>
        <authorList>
            <person name="McCarren J."/>
            <person name="Delong E.F."/>
        </authorList>
    </citation>
    <scope>NUCLEOTIDE SEQUENCE</scope>
</reference>
<keyword evidence="5 8" id="KW-0227">DNA damage</keyword>
<evidence type="ECO:0000256" key="5">
    <source>
        <dbReference type="ARBA" id="ARBA00022763"/>
    </source>
</evidence>
<comment type="catalytic activity">
    <reaction evidence="1 8 10">
        <text>Hydrolyzes single-stranded DNA or mismatched double-stranded DNA and polynucleotides, releasing free uracil.</text>
        <dbReference type="EC" id="3.2.2.27"/>
    </reaction>
</comment>
<dbReference type="Gene3D" id="3.40.470.10">
    <property type="entry name" value="Uracil-DNA glycosylase-like domain"/>
    <property type="match status" value="1"/>
</dbReference>
<accession>A4GHT2</accession>
<dbReference type="Pfam" id="PF03167">
    <property type="entry name" value="UDG"/>
    <property type="match status" value="1"/>
</dbReference>
<evidence type="ECO:0000256" key="8">
    <source>
        <dbReference type="HAMAP-Rule" id="MF_00148"/>
    </source>
</evidence>
<evidence type="ECO:0000256" key="6">
    <source>
        <dbReference type="ARBA" id="ARBA00022801"/>
    </source>
</evidence>
<dbReference type="NCBIfam" id="NF003591">
    <property type="entry name" value="PRK05254.1-4"/>
    <property type="match status" value="1"/>
</dbReference>
<dbReference type="InterPro" id="IPR018085">
    <property type="entry name" value="Ura-DNA_Glyclase_AS"/>
</dbReference>
<dbReference type="NCBIfam" id="NF003589">
    <property type="entry name" value="PRK05254.1-2"/>
    <property type="match status" value="1"/>
</dbReference>
<dbReference type="FunFam" id="3.40.470.10:FF:000001">
    <property type="entry name" value="Uracil-DNA glycosylase"/>
    <property type="match status" value="1"/>
</dbReference>
<dbReference type="EMBL" id="EF089399">
    <property type="protein sequence ID" value="ABL97643.1"/>
    <property type="molecule type" value="Genomic_DNA"/>
</dbReference>
<organism evidence="12">
    <name type="scientific">uncultured marine bacterium EB0_39H12</name>
    <dbReference type="NCBI Taxonomy" id="415437"/>
    <lineage>
        <taxon>Bacteria</taxon>
        <taxon>environmental samples</taxon>
    </lineage>
</organism>
<dbReference type="PANTHER" id="PTHR11264:SF0">
    <property type="entry name" value="URACIL-DNA GLYCOSYLASE"/>
    <property type="match status" value="1"/>
</dbReference>
<dbReference type="GO" id="GO:0005737">
    <property type="term" value="C:cytoplasm"/>
    <property type="evidence" value="ECO:0007669"/>
    <property type="project" value="UniProtKB-SubCell"/>
</dbReference>
<dbReference type="InterPro" id="IPR005122">
    <property type="entry name" value="Uracil-DNA_glycosylase-like"/>
</dbReference>
<sequence>MSSKIDPNIDISWLNQLSSELKKSYLDELWNFLMKEKLKDRIIYPTEENIFSSLKLTPLNKTKVVILGQDPYHGPGQANGLAFSVNKEVSIPPSLNNIFKEVSDDLNRPPPKNGDLTFWAKQGVLLLNTVLTVEDSHPDSHAGHGWEEFTDRIVEILNLKKNIVFLLWGAKAQRKGLMIDQNRHKIFYAPHPSPLSAYKGFFGCKHFSKANQYLQEKGKKPICWTN</sequence>
<dbReference type="GO" id="GO:0004844">
    <property type="term" value="F:uracil DNA N-glycosylase activity"/>
    <property type="evidence" value="ECO:0007669"/>
    <property type="project" value="UniProtKB-UniRule"/>
</dbReference>
<feature type="domain" description="Uracil-DNA glycosylase-like" evidence="11">
    <location>
        <begin position="55"/>
        <end position="214"/>
    </location>
</feature>
<dbReference type="HAMAP" id="MF_00148">
    <property type="entry name" value="UDG"/>
    <property type="match status" value="1"/>
</dbReference>
<dbReference type="SMART" id="SM00987">
    <property type="entry name" value="UreE_C"/>
    <property type="match status" value="1"/>
</dbReference>
<comment type="function">
    <text evidence="2 8 10">Excises uracil residues from the DNA which can arise as a result of misincorporation of dUMP residues by DNA polymerase or due to deamination of cytosine.</text>
</comment>
<dbReference type="AlphaFoldDB" id="A4GHT2"/>
<dbReference type="SUPFAM" id="SSF52141">
    <property type="entry name" value="Uracil-DNA glycosylase-like"/>
    <property type="match status" value="1"/>
</dbReference>
<dbReference type="NCBIfam" id="NF003588">
    <property type="entry name" value="PRK05254.1-1"/>
    <property type="match status" value="1"/>
</dbReference>
<proteinExistence type="inferred from homology"/>
<evidence type="ECO:0000256" key="9">
    <source>
        <dbReference type="PROSITE-ProRule" id="PRU10072"/>
    </source>
</evidence>
<evidence type="ECO:0000256" key="7">
    <source>
        <dbReference type="ARBA" id="ARBA00023204"/>
    </source>
</evidence>
<protein>
    <recommendedName>
        <fullName evidence="4 8">Uracil-DNA glycosylase</fullName>
        <shortName evidence="8">UDG</shortName>
        <ecNumber evidence="4 8">3.2.2.27</ecNumber>
    </recommendedName>
</protein>
<keyword evidence="8" id="KW-0963">Cytoplasm</keyword>
<evidence type="ECO:0000256" key="2">
    <source>
        <dbReference type="ARBA" id="ARBA00002631"/>
    </source>
</evidence>
<dbReference type="CDD" id="cd10027">
    <property type="entry name" value="UDG-F1-like"/>
    <property type="match status" value="1"/>
</dbReference>
<comment type="similarity">
    <text evidence="3 8 10">Belongs to the uracil-DNA glycosylase (UDG) superfamily. UNG family.</text>
</comment>
<evidence type="ECO:0000259" key="11">
    <source>
        <dbReference type="SMART" id="SM00986"/>
    </source>
</evidence>
<dbReference type="SMART" id="SM00986">
    <property type="entry name" value="UDG"/>
    <property type="match status" value="1"/>
</dbReference>
<comment type="subcellular location">
    <subcellularLocation>
        <location evidence="8">Cytoplasm</location>
    </subcellularLocation>
</comment>
<dbReference type="PROSITE" id="PS00130">
    <property type="entry name" value="U_DNA_GLYCOSYLASE"/>
    <property type="match status" value="1"/>
</dbReference>
<keyword evidence="7 8" id="KW-0234">DNA repair</keyword>
<keyword evidence="6 8" id="KW-0378">Hydrolase</keyword>
<gene>
    <name evidence="8" type="primary">ung</name>
    <name evidence="12" type="ORF">MBMO_EB0-39H12.0019</name>
</gene>